<dbReference type="Gene3D" id="3.40.50.300">
    <property type="entry name" value="P-loop containing nucleotide triphosphate hydrolases"/>
    <property type="match status" value="1"/>
</dbReference>
<evidence type="ECO:0000313" key="2">
    <source>
        <dbReference type="EMBL" id="MEX9253248.1"/>
    </source>
</evidence>
<name>A0ABV4A6X7_9ENTR</name>
<dbReference type="InterPro" id="IPR011704">
    <property type="entry name" value="ATPase_dyneun-rel_AAA"/>
</dbReference>
<dbReference type="PANTHER" id="PTHR37291:SF1">
    <property type="entry name" value="TYPE IV METHYL-DIRECTED RESTRICTION ENZYME ECOKMCRB SUBUNIT"/>
    <property type="match status" value="1"/>
</dbReference>
<comment type="caution">
    <text evidence="2">The sequence shown here is derived from an EMBL/GenBank/DDBJ whole genome shotgun (WGS) entry which is preliminary data.</text>
</comment>
<feature type="domain" description="ATPase dynein-related AAA" evidence="1">
    <location>
        <begin position="652"/>
        <end position="733"/>
    </location>
</feature>
<reference evidence="2 3" key="1">
    <citation type="submission" date="2024-03" db="EMBL/GenBank/DDBJ databases">
        <title>Role of Flies in the Dissemination of Carbapenem-Resistant Enterobacteriaceae (CRE): An Epidemiological and Genomic Study in China.</title>
        <authorList>
            <person name="Chen K."/>
            <person name="Zhang R."/>
            <person name="Chen S."/>
        </authorList>
    </citation>
    <scope>NUCLEOTIDE SEQUENCE [LARGE SCALE GENOMIC DNA]</scope>
    <source>
        <strain evidence="3">fly-313</strain>
    </source>
</reference>
<keyword evidence="3" id="KW-1185">Reference proteome</keyword>
<evidence type="ECO:0000313" key="3">
    <source>
        <dbReference type="Proteomes" id="UP001561463"/>
    </source>
</evidence>
<protein>
    <submittedName>
        <fullName evidence="2">McrB family protein</fullName>
    </submittedName>
</protein>
<evidence type="ECO:0000259" key="1">
    <source>
        <dbReference type="Pfam" id="PF07728"/>
    </source>
</evidence>
<dbReference type="PANTHER" id="PTHR37291">
    <property type="entry name" value="5-METHYLCYTOSINE-SPECIFIC RESTRICTION ENZYME B"/>
    <property type="match status" value="1"/>
</dbReference>
<dbReference type="SUPFAM" id="SSF52540">
    <property type="entry name" value="P-loop containing nucleoside triphosphate hydrolases"/>
    <property type="match status" value="1"/>
</dbReference>
<accession>A0ABV4A6X7</accession>
<organism evidence="2 3">
    <name type="scientific">Pseudenterobacter timonensis</name>
    <dbReference type="NCBI Taxonomy" id="1755099"/>
    <lineage>
        <taxon>Bacteria</taxon>
        <taxon>Pseudomonadati</taxon>
        <taxon>Pseudomonadota</taxon>
        <taxon>Gammaproteobacteria</taxon>
        <taxon>Enterobacterales</taxon>
        <taxon>Enterobacteriaceae</taxon>
        <taxon>Pseudenterobacter</taxon>
    </lineage>
</organism>
<dbReference type="Pfam" id="PF07728">
    <property type="entry name" value="AAA_5"/>
    <property type="match status" value="1"/>
</dbReference>
<dbReference type="Proteomes" id="UP001561463">
    <property type="component" value="Unassembled WGS sequence"/>
</dbReference>
<dbReference type="RefSeq" id="WP_369497947.1">
    <property type="nucleotide sequence ID" value="NZ_JBFZPZ010000008.1"/>
</dbReference>
<dbReference type="EMBL" id="JBFZPZ010000008">
    <property type="protein sequence ID" value="MEX9253248.1"/>
    <property type="molecule type" value="Genomic_DNA"/>
</dbReference>
<proteinExistence type="predicted"/>
<sequence length="878" mass="99662">MTMLTREGYRSFLAAQNLQPNTINSYCSGLEHLAKDCGKDIYTINNVTLLNEMMKRYGIGGEQADRGNYGNGAARNALRLWLSYVEQNSHAVQPNNDNNSWLFPILTENIFINQSLTLPVSDVIPERGDTIFLLRTRQKEWGIIAHGTVNAIEHNGSSAFINCILNDVRTTCEAGLLPLVLLLHIIGDDNLTWVNSLSAQNSLSFVLQDIKRYWYHGKDVHSLKQYVDWRLEAEEQQLPTWEDNYKRRVAEIVAIRDNPSSLSPQALRWIWQEADNGVSSVAPGWLPIAEFEKNVDFLHSATLRILNAPTAETRDEVLSEWDKMVGTGQFQSRRPAVLNRVFSVSDPTHFTTITNDDYLKKLLMVLNQYFALPSPPVTGWVGLNKNVKDRLADAGLASAPVIETNIVMWQLFKEIEKLENVVKQLAAQPADQIGELPKMMEHNSTSPLNQILFGPPGTGKTYATIEYALAVLEPSLLNASRHELKMAFDRYVKAGQIVFTTFHQSYTYEDFVEGIRAVTDGNGKLKYLVEDGIFKKLCARAKSGLVLTEDPLEKAFEQLRNKIDQTENGLLEVKTVRGNIFKTRFSDSQNFLIYPDSNPELEHGYTANTQQIRQLYLYQQKPTYSPSYVSALLNYLIEFCGLPQTPPSIATQPTKKFVLIIDEINRGNVSSIFGELITLLEPSKRNSASEALSVTLPYSRDIFSVPDNVYLIGTMNTSDRSLSGIDIALRRRFTFNELMPKPELLSGVNIEGIDIEAVIRILNKRIEILLDRDHLIGHAFFMHLRKNGTIEQLATLFSKQILPLLQEYFFDDWQRIQWVLNDHRKNPEDCFIVRETESIDDLFGDIPFQGHSQGWKINMPAFNRPSAYINMINVSGKQ</sequence>
<dbReference type="InterPro" id="IPR027417">
    <property type="entry name" value="P-loop_NTPase"/>
</dbReference>
<gene>
    <name evidence="2" type="ORF">AB7Z85_12120</name>
</gene>
<dbReference type="InterPro" id="IPR052934">
    <property type="entry name" value="Methyl-DNA_Rec/Restrict_Enz"/>
</dbReference>